<dbReference type="InterPro" id="IPR022682">
    <property type="entry name" value="Calpain_domain_III"/>
</dbReference>
<dbReference type="InterPro" id="IPR002048">
    <property type="entry name" value="EF_hand_dom"/>
</dbReference>
<gene>
    <name evidence="13" type="primary">CAPN14</name>
</gene>
<reference evidence="13" key="3">
    <citation type="submission" date="2025-09" db="UniProtKB">
        <authorList>
            <consortium name="Ensembl"/>
        </authorList>
    </citation>
    <scope>IDENTIFICATION</scope>
</reference>
<dbReference type="GO" id="GO:0005509">
    <property type="term" value="F:calcium ion binding"/>
    <property type="evidence" value="ECO:0007669"/>
    <property type="project" value="InterPro"/>
</dbReference>
<dbReference type="CDD" id="cd00214">
    <property type="entry name" value="Calpain_III"/>
    <property type="match status" value="1"/>
</dbReference>
<keyword evidence="4" id="KW-0677">Repeat</keyword>
<dbReference type="InterPro" id="IPR036213">
    <property type="entry name" value="Calpain_III_sf"/>
</dbReference>
<dbReference type="PRINTS" id="PR00704">
    <property type="entry name" value="CALPAIN"/>
</dbReference>
<sequence length="769" mass="87152">YEALQERCLRDGCLFEDDTFPATLSSIGSGHLLQKLPGHLQWRRPTELHINPHFYSAEAKRLDLCQGLLGDCWFLAALQALTLHQDILSRVVPLNQSFTKNYAGIFQFRFWHFGRWVPVVIDDRLPVNEAGQLVFVSSTFKNLFWGALLEKAYAKLCGSYEDLQRGQVSDALLDFTSGVTVTIKLAEAPGNLWDILTQATYGRTLIGCQTHSGVRLGCEPAGCPPSLLPPSSGTSCSHLSGSPKTSANPCTYLPDVQQKGADSRTDGALFSLQNERVLENGLVDGHAYTLIGIRKVTCHHKPEYLVKLRNPWGKVEWKGEWKGDWSDSSSTWELLSPKEKIVLLRKKDDGEFWMTLQDFRAHFKLLVICKLTPGLLSHDVGQTWSYTSQEGRWEKGTTAGGPIKFHQARDTFWRNPQFLLSVWRPQEGRMFPMPCSVLVSLLQKPRHRHRNRKPHLAIGFYLFRVDKTFHDDQKKLPPEFFLQNTPLSFPEVFLPEKEVSQELWLEPGTYLIVPCTSEAQQESEFVLRVFSRKHIFYRQAQPLRVCAGKPICTYPSQILTIDSLTWSQESKEGGGKSGPVFKGPEPQGHEEIVDQTEGHDEVFTKLFEKLSFQCPEINAAQLQRILNQLTWSGLGSTQPLFSLDACQGILALLDLNASGTVSIQEFRDLWKQLMLYQAVFHKQDSNRSGCLNWSQLRAATKDAGIVLSDDICLLMLIRFGGPRLQMDFVSFVLLMLRAEKTESVFQNLTQDGKGIYLQKPEWLDCRAWG</sequence>
<dbReference type="SMART" id="SM00720">
    <property type="entry name" value="calpain_III"/>
    <property type="match status" value="1"/>
</dbReference>
<evidence type="ECO:0000256" key="1">
    <source>
        <dbReference type="ARBA" id="ARBA00007623"/>
    </source>
</evidence>
<dbReference type="SUPFAM" id="SSF49758">
    <property type="entry name" value="Calpain large subunit, middle domain (domain III)"/>
    <property type="match status" value="1"/>
</dbReference>
<dbReference type="SMART" id="SM00230">
    <property type="entry name" value="CysPc"/>
    <property type="match status" value="1"/>
</dbReference>
<dbReference type="GO" id="GO:0006508">
    <property type="term" value="P:proteolysis"/>
    <property type="evidence" value="ECO:0007669"/>
    <property type="project" value="UniProtKB-KW"/>
</dbReference>
<dbReference type="Ensembl" id="ENSMLUT00000024987.1">
    <property type="protein sequence ID" value="ENSMLUP00000020230.1"/>
    <property type="gene ID" value="ENSMLUG00000022574.1"/>
</dbReference>
<name>G1Q947_MYOLU</name>
<evidence type="ECO:0000256" key="5">
    <source>
        <dbReference type="ARBA" id="ARBA00022801"/>
    </source>
</evidence>
<evidence type="ECO:0000256" key="10">
    <source>
        <dbReference type="SAM" id="MobiDB-lite"/>
    </source>
</evidence>
<dbReference type="InterPro" id="IPR001300">
    <property type="entry name" value="Peptidase_C2_calpain_cat"/>
</dbReference>
<dbReference type="InterPro" id="IPR022683">
    <property type="entry name" value="Calpain_III"/>
</dbReference>
<dbReference type="InterPro" id="IPR011992">
    <property type="entry name" value="EF-hand-dom_pair"/>
</dbReference>
<dbReference type="OMA" id="LLNQMTW"/>
<dbReference type="GO" id="GO:0004198">
    <property type="term" value="F:calcium-dependent cysteine-type endopeptidase activity"/>
    <property type="evidence" value="ECO:0007669"/>
    <property type="project" value="InterPro"/>
</dbReference>
<dbReference type="CDD" id="cd00044">
    <property type="entry name" value="CysPc"/>
    <property type="match status" value="1"/>
</dbReference>
<evidence type="ECO:0000256" key="3">
    <source>
        <dbReference type="ARBA" id="ARBA00022723"/>
    </source>
</evidence>
<keyword evidence="14" id="KW-1185">Reference proteome</keyword>
<evidence type="ECO:0000256" key="4">
    <source>
        <dbReference type="ARBA" id="ARBA00022737"/>
    </source>
</evidence>
<reference evidence="13 14" key="1">
    <citation type="journal article" date="2011" name="Nature">
        <title>A high-resolution map of human evolutionary constraint using 29 mammals.</title>
        <authorList>
            <person name="Lindblad-Toh K."/>
            <person name="Garber M."/>
            <person name="Zuk O."/>
            <person name="Lin M.F."/>
            <person name="Parker B.J."/>
            <person name="Washietl S."/>
            <person name="Kheradpour P."/>
            <person name="Ernst J."/>
            <person name="Jordan G."/>
            <person name="Mauceli E."/>
            <person name="Ward L.D."/>
            <person name="Lowe C.B."/>
            <person name="Holloway A.K."/>
            <person name="Clamp M."/>
            <person name="Gnerre S."/>
            <person name="Alfoldi J."/>
            <person name="Beal K."/>
            <person name="Chang J."/>
            <person name="Clawson H."/>
            <person name="Cuff J."/>
            <person name="Di Palma F."/>
            <person name="Fitzgerald S."/>
            <person name="Flicek P."/>
            <person name="Guttman M."/>
            <person name="Hubisz M.J."/>
            <person name="Jaffe D.B."/>
            <person name="Jungreis I."/>
            <person name="Kent W.J."/>
            <person name="Kostka D."/>
            <person name="Lara M."/>
            <person name="Martins A.L."/>
            <person name="Massingham T."/>
            <person name="Moltke I."/>
            <person name="Raney B.J."/>
            <person name="Rasmussen M.D."/>
            <person name="Robinson J."/>
            <person name="Stark A."/>
            <person name="Vilella A.J."/>
            <person name="Wen J."/>
            <person name="Xie X."/>
            <person name="Zody M.C."/>
            <person name="Baldwin J."/>
            <person name="Bloom T."/>
            <person name="Chin C.W."/>
            <person name="Heiman D."/>
            <person name="Nicol R."/>
            <person name="Nusbaum C."/>
            <person name="Young S."/>
            <person name="Wilkinson J."/>
            <person name="Worley K.C."/>
            <person name="Kovar C.L."/>
            <person name="Muzny D.M."/>
            <person name="Gibbs R.A."/>
            <person name="Cree A."/>
            <person name="Dihn H.H."/>
            <person name="Fowler G."/>
            <person name="Jhangiani S."/>
            <person name="Joshi V."/>
            <person name="Lee S."/>
            <person name="Lewis L.R."/>
            <person name="Nazareth L.V."/>
            <person name="Okwuonu G."/>
            <person name="Santibanez J."/>
            <person name="Warren W.C."/>
            <person name="Mardis E.R."/>
            <person name="Weinstock G.M."/>
            <person name="Wilson R.K."/>
            <person name="Delehaunty K."/>
            <person name="Dooling D."/>
            <person name="Fronik C."/>
            <person name="Fulton L."/>
            <person name="Fulton B."/>
            <person name="Graves T."/>
            <person name="Minx P."/>
            <person name="Sodergren E."/>
            <person name="Birney E."/>
            <person name="Margulies E.H."/>
            <person name="Herrero J."/>
            <person name="Green E.D."/>
            <person name="Haussler D."/>
            <person name="Siepel A."/>
            <person name="Goldman N."/>
            <person name="Pollard K.S."/>
            <person name="Pedersen J.S."/>
            <person name="Lander E.S."/>
            <person name="Kellis M."/>
        </authorList>
    </citation>
    <scope>NUCLEOTIDE SEQUENCE [LARGE SCALE GENOMIC DNA]</scope>
</reference>
<evidence type="ECO:0000256" key="7">
    <source>
        <dbReference type="ARBA" id="ARBA00022837"/>
    </source>
</evidence>
<dbReference type="SUPFAM" id="SSF54001">
    <property type="entry name" value="Cysteine proteinases"/>
    <property type="match status" value="1"/>
</dbReference>
<evidence type="ECO:0000256" key="9">
    <source>
        <dbReference type="PROSITE-ProRule" id="PRU00239"/>
    </source>
</evidence>
<organism evidence="13 14">
    <name type="scientific">Myotis lucifugus</name>
    <name type="common">Little brown bat</name>
    <dbReference type="NCBI Taxonomy" id="59463"/>
    <lineage>
        <taxon>Eukaryota</taxon>
        <taxon>Metazoa</taxon>
        <taxon>Chordata</taxon>
        <taxon>Craniata</taxon>
        <taxon>Vertebrata</taxon>
        <taxon>Euteleostomi</taxon>
        <taxon>Mammalia</taxon>
        <taxon>Eutheria</taxon>
        <taxon>Laurasiatheria</taxon>
        <taxon>Chiroptera</taxon>
        <taxon>Yangochiroptera</taxon>
        <taxon>Vespertilionidae</taxon>
        <taxon>Myotis</taxon>
    </lineage>
</organism>
<dbReference type="InterPro" id="IPR018247">
    <property type="entry name" value="EF_Hand_1_Ca_BS"/>
</dbReference>
<dbReference type="PROSITE" id="PS00018">
    <property type="entry name" value="EF_HAND_1"/>
    <property type="match status" value="1"/>
</dbReference>
<dbReference type="Pfam" id="PF01067">
    <property type="entry name" value="Calpain_III"/>
    <property type="match status" value="1"/>
</dbReference>
<feature type="active site" evidence="8 9">
    <location>
        <position position="72"/>
    </location>
</feature>
<dbReference type="InterPro" id="IPR033883">
    <property type="entry name" value="C2_III"/>
</dbReference>
<dbReference type="FunFam" id="2.60.120.380:FF:000001">
    <property type="entry name" value="Calpain-1 catalytic subunit"/>
    <property type="match status" value="1"/>
</dbReference>
<feature type="region of interest" description="Disordered" evidence="10">
    <location>
        <begin position="569"/>
        <end position="590"/>
    </location>
</feature>
<comment type="similarity">
    <text evidence="1">Belongs to the peptidase C2 family.</text>
</comment>
<dbReference type="Gene3D" id="3.90.70.10">
    <property type="entry name" value="Cysteine proteinases"/>
    <property type="match status" value="1"/>
</dbReference>
<dbReference type="Gene3D" id="2.60.120.380">
    <property type="match status" value="1"/>
</dbReference>
<keyword evidence="3" id="KW-0479">Metal-binding</keyword>
<evidence type="ECO:0000259" key="12">
    <source>
        <dbReference type="PROSITE" id="PS50222"/>
    </source>
</evidence>
<keyword evidence="2 9" id="KW-0645">Protease</keyword>
<feature type="active site" evidence="8 9">
    <location>
        <position position="286"/>
    </location>
</feature>
<dbReference type="Proteomes" id="UP000001074">
    <property type="component" value="Unassembled WGS sequence"/>
</dbReference>
<dbReference type="Gene3D" id="1.10.238.10">
    <property type="entry name" value="EF-hand"/>
    <property type="match status" value="1"/>
</dbReference>
<dbReference type="InterPro" id="IPR022684">
    <property type="entry name" value="Calpain_cysteine_protease"/>
</dbReference>
<dbReference type="PANTHER" id="PTHR10183:SF302">
    <property type="entry name" value="CALPAIN-14"/>
    <property type="match status" value="1"/>
</dbReference>
<feature type="active site" evidence="8 9">
    <location>
        <position position="310"/>
    </location>
</feature>
<feature type="domain" description="Calpain catalytic" evidence="11">
    <location>
        <begin position="14"/>
        <end position="372"/>
    </location>
</feature>
<dbReference type="InParanoid" id="G1Q947"/>
<dbReference type="AlphaFoldDB" id="G1Q947"/>
<dbReference type="CDD" id="cd16195">
    <property type="entry name" value="EFh_PEF_CAPN13_14"/>
    <property type="match status" value="1"/>
</dbReference>
<dbReference type="FunFam" id="3.90.70.10:FF:000054">
    <property type="entry name" value="Calpain 14"/>
    <property type="match status" value="1"/>
</dbReference>
<dbReference type="SUPFAM" id="SSF47473">
    <property type="entry name" value="EF-hand"/>
    <property type="match status" value="1"/>
</dbReference>
<reference evidence="13" key="2">
    <citation type="submission" date="2025-08" db="UniProtKB">
        <authorList>
            <consortium name="Ensembl"/>
        </authorList>
    </citation>
    <scope>IDENTIFICATION</scope>
</reference>
<evidence type="ECO:0000256" key="6">
    <source>
        <dbReference type="ARBA" id="ARBA00022807"/>
    </source>
</evidence>
<dbReference type="InterPro" id="IPR038765">
    <property type="entry name" value="Papain-like_cys_pep_sf"/>
</dbReference>
<keyword evidence="5 9" id="KW-0378">Hydrolase</keyword>
<dbReference type="HOGENOM" id="CLU_010982_0_3_1"/>
<dbReference type="PROSITE" id="PS50222">
    <property type="entry name" value="EF_HAND_2"/>
    <property type="match status" value="1"/>
</dbReference>
<evidence type="ECO:0000313" key="13">
    <source>
        <dbReference type="Ensembl" id="ENSMLUP00000020230.1"/>
    </source>
</evidence>
<dbReference type="PANTHER" id="PTHR10183">
    <property type="entry name" value="CALPAIN"/>
    <property type="match status" value="1"/>
</dbReference>
<dbReference type="EMBL" id="AAPE02028494">
    <property type="status" value="NOT_ANNOTATED_CDS"/>
    <property type="molecule type" value="Genomic_DNA"/>
</dbReference>
<dbReference type="GeneTree" id="ENSGT00940000160421"/>
<dbReference type="Pfam" id="PF00648">
    <property type="entry name" value="Peptidase_C2"/>
    <property type="match status" value="1"/>
</dbReference>
<evidence type="ECO:0000313" key="14">
    <source>
        <dbReference type="Proteomes" id="UP000001074"/>
    </source>
</evidence>
<feature type="domain" description="EF-hand" evidence="12">
    <location>
        <begin position="641"/>
        <end position="676"/>
    </location>
</feature>
<protein>
    <submittedName>
        <fullName evidence="13">Calpain 14</fullName>
    </submittedName>
</protein>
<dbReference type="PROSITE" id="PS00139">
    <property type="entry name" value="THIOL_PROTEASE_CYS"/>
    <property type="match status" value="1"/>
</dbReference>
<proteinExistence type="inferred from homology"/>
<evidence type="ECO:0000259" key="11">
    <source>
        <dbReference type="PROSITE" id="PS50203"/>
    </source>
</evidence>
<dbReference type="eggNOG" id="KOG0045">
    <property type="taxonomic scope" value="Eukaryota"/>
</dbReference>
<accession>G1Q947</accession>
<keyword evidence="6 9" id="KW-0788">Thiol protease</keyword>
<dbReference type="GO" id="GO:0005737">
    <property type="term" value="C:cytoplasm"/>
    <property type="evidence" value="ECO:0007669"/>
    <property type="project" value="TreeGrafter"/>
</dbReference>
<evidence type="ECO:0000256" key="8">
    <source>
        <dbReference type="PIRSR" id="PIRSR622684-1"/>
    </source>
</evidence>
<evidence type="ECO:0000256" key="2">
    <source>
        <dbReference type="ARBA" id="ARBA00022670"/>
    </source>
</evidence>
<dbReference type="FunCoup" id="G1Q947">
    <property type="interactions" value="1"/>
</dbReference>
<dbReference type="FunFam" id="1.10.238.10:FF:000175">
    <property type="entry name" value="Calpain 14"/>
    <property type="match status" value="1"/>
</dbReference>
<dbReference type="PROSITE" id="PS50203">
    <property type="entry name" value="CALPAIN_CAT"/>
    <property type="match status" value="1"/>
</dbReference>
<keyword evidence="7" id="KW-0106">Calcium</keyword>
<dbReference type="STRING" id="59463.ENSMLUP00000020230"/>
<dbReference type="InterPro" id="IPR000169">
    <property type="entry name" value="Pept_cys_AS"/>
</dbReference>